<organism evidence="1">
    <name type="scientific">Aspergillus niger</name>
    <dbReference type="NCBI Taxonomy" id="5061"/>
    <lineage>
        <taxon>Eukaryota</taxon>
        <taxon>Fungi</taxon>
        <taxon>Dikarya</taxon>
        <taxon>Ascomycota</taxon>
        <taxon>Pezizomycotina</taxon>
        <taxon>Eurotiomycetes</taxon>
        <taxon>Eurotiomycetidae</taxon>
        <taxon>Eurotiales</taxon>
        <taxon>Aspergillaceae</taxon>
        <taxon>Aspergillus</taxon>
        <taxon>Aspergillus subgen. Circumdati</taxon>
    </lineage>
</organism>
<dbReference type="GeneID" id="84593751"/>
<protein>
    <submittedName>
        <fullName evidence="1">Uncharacterized protein</fullName>
    </submittedName>
</protein>
<dbReference type="VEuPathDB" id="FungiDB:An18g06030"/>
<accession>A0AAJ8E0Y7</accession>
<proteinExistence type="predicted"/>
<dbReference type="KEGG" id="ang:An18g06030"/>
<sequence length="180" mass="19927">MWVMDVSDASEMDEPLVDVLRSCRMPGCAAQYLLSSDFSWEGPQIPLRYLVPMKSSGRYLDNEDTAEQSHPRPTPRLERVGRGVWMSIKSSLLILRSLRDSVSIKYLLAGRGQVGLQTGQGQCQLSAGVLGLIVACLFRSRNPIEGGSSAPKSSRLCSEGNRLTDTPRMYLKLHYHAQIG</sequence>
<gene>
    <name evidence="1" type="ORF">An18g06030</name>
</gene>
<dbReference type="RefSeq" id="XP_059602977.1">
    <property type="nucleotide sequence ID" value="XM_059745859.1"/>
</dbReference>
<dbReference type="AlphaFoldDB" id="A0AAJ8E0Y7"/>
<reference evidence="1" key="1">
    <citation type="submission" date="2025-02" db="EMBL/GenBank/DDBJ databases">
        <authorList>
            <consortium name="NCBI Genome Project"/>
        </authorList>
    </citation>
    <scope>NUCLEOTIDE SEQUENCE</scope>
</reference>
<name>A0AAJ8E0Y7_ASPNG</name>
<evidence type="ECO:0000313" key="1">
    <source>
        <dbReference type="RefSeq" id="XP_059602977.1"/>
    </source>
</evidence>
<reference evidence="1" key="2">
    <citation type="submission" date="2025-08" db="UniProtKB">
        <authorList>
            <consortium name="RefSeq"/>
        </authorList>
    </citation>
    <scope>IDENTIFICATION</scope>
</reference>